<dbReference type="EMBL" id="LAZR01004880">
    <property type="protein sequence ID" value="KKN04752.1"/>
    <property type="molecule type" value="Genomic_DNA"/>
</dbReference>
<name>A0A0F9MZ54_9ZZZZ</name>
<gene>
    <name evidence="1" type="ORF">LCGC14_1094130</name>
</gene>
<sequence length="171" mass="19785">MKHKYFFTVPEMPWHTEPNICRSTTCTKPVKAKKLCSMHYERWRKYGNIKIKKRGPRLSSGIAVFRAIVSDYKKGAYIRKLQYSLPDGYAEALLRGNCYYCGASPGKERTIHDCYGGIKYNGIDRIDNSEGYILGNVVSSCYKCNVMKHTSSKDDFIKHIRNIFSIWGYLK</sequence>
<dbReference type="Gene3D" id="3.30.40.220">
    <property type="match status" value="1"/>
</dbReference>
<dbReference type="AlphaFoldDB" id="A0A0F9MZ54"/>
<accession>A0A0F9MZ54</accession>
<evidence type="ECO:0000313" key="1">
    <source>
        <dbReference type="EMBL" id="KKN04752.1"/>
    </source>
</evidence>
<comment type="caution">
    <text evidence="1">The sequence shown here is derived from an EMBL/GenBank/DDBJ whole genome shotgun (WGS) entry which is preliminary data.</text>
</comment>
<evidence type="ECO:0008006" key="2">
    <source>
        <dbReference type="Google" id="ProtNLM"/>
    </source>
</evidence>
<protein>
    <recommendedName>
        <fullName evidence="2">HNH domain-containing protein</fullName>
    </recommendedName>
</protein>
<proteinExistence type="predicted"/>
<organism evidence="1">
    <name type="scientific">marine sediment metagenome</name>
    <dbReference type="NCBI Taxonomy" id="412755"/>
    <lineage>
        <taxon>unclassified sequences</taxon>
        <taxon>metagenomes</taxon>
        <taxon>ecological metagenomes</taxon>
    </lineage>
</organism>
<reference evidence="1" key="1">
    <citation type="journal article" date="2015" name="Nature">
        <title>Complex archaea that bridge the gap between prokaryotes and eukaryotes.</title>
        <authorList>
            <person name="Spang A."/>
            <person name="Saw J.H."/>
            <person name="Jorgensen S.L."/>
            <person name="Zaremba-Niedzwiedzka K."/>
            <person name="Martijn J."/>
            <person name="Lind A.E."/>
            <person name="van Eijk R."/>
            <person name="Schleper C."/>
            <person name="Guy L."/>
            <person name="Ettema T.J."/>
        </authorList>
    </citation>
    <scope>NUCLEOTIDE SEQUENCE</scope>
</reference>